<protein>
    <submittedName>
        <fullName evidence="2">Uncharacterized protein</fullName>
    </submittedName>
</protein>
<accession>A0AAX4HM38</accession>
<keyword evidence="3" id="KW-1185">Reference proteome</keyword>
<evidence type="ECO:0000256" key="1">
    <source>
        <dbReference type="SAM" id="SignalP"/>
    </source>
</evidence>
<evidence type="ECO:0000313" key="2">
    <source>
        <dbReference type="EMBL" id="WPU64232.1"/>
    </source>
</evidence>
<feature type="signal peptide" evidence="1">
    <location>
        <begin position="1"/>
        <end position="15"/>
    </location>
</feature>
<dbReference type="EMBL" id="CP139487">
    <property type="protein sequence ID" value="WPU64232.1"/>
    <property type="molecule type" value="Genomic_DNA"/>
</dbReference>
<organism evidence="2 3">
    <name type="scientific">Peredibacter starrii</name>
    <dbReference type="NCBI Taxonomy" id="28202"/>
    <lineage>
        <taxon>Bacteria</taxon>
        <taxon>Pseudomonadati</taxon>
        <taxon>Bdellovibrionota</taxon>
        <taxon>Bacteriovoracia</taxon>
        <taxon>Bacteriovoracales</taxon>
        <taxon>Bacteriovoracaceae</taxon>
        <taxon>Peredibacter</taxon>
    </lineage>
</organism>
<dbReference type="KEGG" id="psti:SOO65_16180"/>
<sequence length="253" mass="29113">MKYLLLLLIPAHVFAASFFDLTEEELNPSSEEVLIKKPEKYQRDESMIYNFNSSLGIKDQRRYTGEDRNRFSLAGHISGDYEHFNNLLGAEVAYMRRSTRYNQFWYGAQFFAHNTYFDAITQNHNLGTNPNSEAQFQRPGDSKAKVMAGGLGIGYRFKLLLEFLPTEDWFENIDVFVNYVQMDDSFIDRKYAGYGLTTNYGLHKRAGTSFFYGGKLSYNIASVTREAIGDESKSDRTFALGWLSLGVEMGFFY</sequence>
<reference evidence="2 3" key="1">
    <citation type="submission" date="2023-11" db="EMBL/GenBank/DDBJ databases">
        <title>Peredibacter starrii A3.12.</title>
        <authorList>
            <person name="Mitchell R.J."/>
        </authorList>
    </citation>
    <scope>NUCLEOTIDE SEQUENCE [LARGE SCALE GENOMIC DNA]</scope>
    <source>
        <strain evidence="2 3">A3.12</strain>
    </source>
</reference>
<keyword evidence="1" id="KW-0732">Signal</keyword>
<proteinExistence type="predicted"/>
<evidence type="ECO:0000313" key="3">
    <source>
        <dbReference type="Proteomes" id="UP001324634"/>
    </source>
</evidence>
<dbReference type="Proteomes" id="UP001324634">
    <property type="component" value="Chromosome"/>
</dbReference>
<name>A0AAX4HM38_9BACT</name>
<gene>
    <name evidence="2" type="ORF">SOO65_16180</name>
</gene>
<feature type="chain" id="PRO_5043321036" evidence="1">
    <location>
        <begin position="16"/>
        <end position="253"/>
    </location>
</feature>
<dbReference type="AlphaFoldDB" id="A0AAX4HM38"/>
<dbReference type="RefSeq" id="WP_321392634.1">
    <property type="nucleotide sequence ID" value="NZ_CP139487.1"/>
</dbReference>